<reference evidence="1 2" key="1">
    <citation type="journal article" date="2014" name="Nature">
        <title>An environmental bacterial taxon with a large and distinct metabolic repertoire.</title>
        <authorList>
            <person name="Wilson M.C."/>
            <person name="Mori T."/>
            <person name="Ruckert C."/>
            <person name="Uria A.R."/>
            <person name="Helf M.J."/>
            <person name="Takada K."/>
            <person name="Gernert C."/>
            <person name="Steffens U.A."/>
            <person name="Heycke N."/>
            <person name="Schmitt S."/>
            <person name="Rinke C."/>
            <person name="Helfrich E.J."/>
            <person name="Brachmann A.O."/>
            <person name="Gurgui C."/>
            <person name="Wakimoto T."/>
            <person name="Kracht M."/>
            <person name="Crusemann M."/>
            <person name="Hentschel U."/>
            <person name="Abe I."/>
            <person name="Matsunaga S."/>
            <person name="Kalinowski J."/>
            <person name="Takeyama H."/>
            <person name="Piel J."/>
        </authorList>
    </citation>
    <scope>NUCLEOTIDE SEQUENCE [LARGE SCALE GENOMIC DNA]</scope>
    <source>
        <strain evidence="2">TSY2</strain>
    </source>
</reference>
<proteinExistence type="predicted"/>
<dbReference type="EMBL" id="AZHX01000943">
    <property type="protein sequence ID" value="ETX05491.1"/>
    <property type="molecule type" value="Genomic_DNA"/>
</dbReference>
<dbReference type="Proteomes" id="UP000019140">
    <property type="component" value="Unassembled WGS sequence"/>
</dbReference>
<evidence type="ECO:0000313" key="2">
    <source>
        <dbReference type="Proteomes" id="UP000019140"/>
    </source>
</evidence>
<dbReference type="HOGENOM" id="CLU_2841599_0_0_7"/>
<keyword evidence="2" id="KW-1185">Reference proteome</keyword>
<name>W4M6D8_9BACT</name>
<gene>
    <name evidence="1" type="ORF">ETSY2_22610</name>
</gene>
<organism evidence="1 2">
    <name type="scientific">Candidatus Entotheonella gemina</name>
    <dbReference type="NCBI Taxonomy" id="1429439"/>
    <lineage>
        <taxon>Bacteria</taxon>
        <taxon>Pseudomonadati</taxon>
        <taxon>Nitrospinota/Tectimicrobiota group</taxon>
        <taxon>Candidatus Tectimicrobiota</taxon>
        <taxon>Candidatus Entotheonellia</taxon>
        <taxon>Candidatus Entotheonellales</taxon>
        <taxon>Candidatus Entotheonellaceae</taxon>
        <taxon>Candidatus Entotheonella</taxon>
    </lineage>
</organism>
<comment type="caution">
    <text evidence="1">The sequence shown here is derived from an EMBL/GenBank/DDBJ whole genome shotgun (WGS) entry which is preliminary data.</text>
</comment>
<sequence length="65" mass="6628">MTLLRPAVDLRRTPLARDAGLAALLPAAGRGERCMTPGPTPAMGIAGADGVNSCLLLAIGWARTT</sequence>
<evidence type="ECO:0000313" key="1">
    <source>
        <dbReference type="EMBL" id="ETX05491.1"/>
    </source>
</evidence>
<dbReference type="AlphaFoldDB" id="W4M6D8"/>
<accession>W4M6D8</accession>
<protein>
    <submittedName>
        <fullName evidence="1">Uncharacterized protein</fullName>
    </submittedName>
</protein>